<sequence>MSVSMSVNDALLDEVKQWRKQIHSQPELGFKEFKTSSFIVDKLQSFGIEVHQGLGGTGVVGTLKNGTGPTIGIRADIDALPIEEQNDVEHKSTHANCMHACGHDGHTSVLLGTAKYLSENKNFSGTIHLIFQPAEEVLGGAKAMIDDGLFDKFPMDAVYGLHNWPGLPVGQIAVNDGPMMASFDTFEITLTGKGTHAAMPHLGADPIAAGAALITNIQSIISRRISPLQSGVISVTQMNSGDTTNVIPDVAILKGTVRSFDMDVRQSLQSLLTEMVTTLPPLYGVTGEMDYHIRYPVTTNDSQAYLEIKEAATKALGADKVNTDVEPSMASEDFSFMSQVVKGAYFWLGVDGSTPSKPLHNAAYDFNDDAIETGIKVWVSLVESELPKISA</sequence>
<dbReference type="InterPro" id="IPR002933">
    <property type="entry name" value="Peptidase_M20"/>
</dbReference>
<dbReference type="SUPFAM" id="SSF55031">
    <property type="entry name" value="Bacterial exopeptidase dimerisation domain"/>
    <property type="match status" value="1"/>
</dbReference>
<dbReference type="SUPFAM" id="SSF53187">
    <property type="entry name" value="Zn-dependent exopeptidases"/>
    <property type="match status" value="1"/>
</dbReference>
<evidence type="ECO:0000256" key="2">
    <source>
        <dbReference type="PIRSR" id="PIRSR005962-1"/>
    </source>
</evidence>
<keyword evidence="2" id="KW-0479">Metal-binding</keyword>
<feature type="domain" description="Peptidase M20 dimerisation" evidence="3">
    <location>
        <begin position="185"/>
        <end position="279"/>
    </location>
</feature>
<comment type="caution">
    <text evidence="4">The sequence shown here is derived from an EMBL/GenBank/DDBJ whole genome shotgun (WGS) entry which is preliminary data.</text>
</comment>
<evidence type="ECO:0000256" key="1">
    <source>
        <dbReference type="ARBA" id="ARBA00022801"/>
    </source>
</evidence>
<name>A0A2V4U8Z6_9GAMM</name>
<dbReference type="FunFam" id="3.30.70.360:FF:000001">
    <property type="entry name" value="N-acetyldiaminopimelate deacetylase"/>
    <property type="match status" value="1"/>
</dbReference>
<dbReference type="PIRSF" id="PIRSF005962">
    <property type="entry name" value="Pept_M20D_amidohydro"/>
    <property type="match status" value="1"/>
</dbReference>
<keyword evidence="2" id="KW-0464">Manganese</keyword>
<dbReference type="Gene3D" id="3.40.630.10">
    <property type="entry name" value="Zn peptidases"/>
    <property type="match status" value="1"/>
</dbReference>
<organism evidence="4 5">
    <name type="scientific">Psychrobacter fozii</name>
    <dbReference type="NCBI Taxonomy" id="198480"/>
    <lineage>
        <taxon>Bacteria</taxon>
        <taxon>Pseudomonadati</taxon>
        <taxon>Pseudomonadota</taxon>
        <taxon>Gammaproteobacteria</taxon>
        <taxon>Moraxellales</taxon>
        <taxon>Moraxellaceae</taxon>
        <taxon>Psychrobacter</taxon>
    </lineage>
</organism>
<proteinExistence type="predicted"/>
<keyword evidence="1 4" id="KW-0378">Hydrolase</keyword>
<evidence type="ECO:0000313" key="4">
    <source>
        <dbReference type="EMBL" id="PYE36627.1"/>
    </source>
</evidence>
<dbReference type="Gene3D" id="3.30.70.360">
    <property type="match status" value="1"/>
</dbReference>
<dbReference type="CDD" id="cd05666">
    <property type="entry name" value="M20_Acy1-like"/>
    <property type="match status" value="1"/>
</dbReference>
<feature type="binding site" evidence="2">
    <location>
        <position position="360"/>
    </location>
    <ligand>
        <name>Mn(2+)</name>
        <dbReference type="ChEBI" id="CHEBI:29035"/>
        <label>2</label>
    </ligand>
</feature>
<dbReference type="RefSeq" id="WP_245905733.1">
    <property type="nucleotide sequence ID" value="NZ_QJSU01000012.1"/>
</dbReference>
<dbReference type="Proteomes" id="UP000247746">
    <property type="component" value="Unassembled WGS sequence"/>
</dbReference>
<feature type="binding site" evidence="2">
    <location>
        <position position="162"/>
    </location>
    <ligand>
        <name>Mn(2+)</name>
        <dbReference type="ChEBI" id="CHEBI:29035"/>
        <label>2</label>
    </ligand>
</feature>
<feature type="binding site" evidence="2">
    <location>
        <position position="136"/>
    </location>
    <ligand>
        <name>Mn(2+)</name>
        <dbReference type="ChEBI" id="CHEBI:29035"/>
        <label>2</label>
    </ligand>
</feature>
<dbReference type="AlphaFoldDB" id="A0A2V4U8Z6"/>
<dbReference type="PANTHER" id="PTHR11014">
    <property type="entry name" value="PEPTIDASE M20 FAMILY MEMBER"/>
    <property type="match status" value="1"/>
</dbReference>
<dbReference type="Pfam" id="PF01546">
    <property type="entry name" value="Peptidase_M20"/>
    <property type="match status" value="1"/>
</dbReference>
<dbReference type="Pfam" id="PF07687">
    <property type="entry name" value="M20_dimer"/>
    <property type="match status" value="1"/>
</dbReference>
<dbReference type="PANTHER" id="PTHR11014:SF63">
    <property type="entry name" value="METALLOPEPTIDASE, PUTATIVE (AFU_ORTHOLOGUE AFUA_6G09600)-RELATED"/>
    <property type="match status" value="1"/>
</dbReference>
<dbReference type="GO" id="GO:0046872">
    <property type="term" value="F:metal ion binding"/>
    <property type="evidence" value="ECO:0007669"/>
    <property type="project" value="UniProtKB-KW"/>
</dbReference>
<reference evidence="4 5" key="1">
    <citation type="submission" date="2018-06" db="EMBL/GenBank/DDBJ databases">
        <title>Genomic Encyclopedia of Type Strains, Phase III (KMG-III): the genomes of soil and plant-associated and newly described type strains.</title>
        <authorList>
            <person name="Whitman W."/>
        </authorList>
    </citation>
    <scope>NUCLEOTIDE SEQUENCE [LARGE SCALE GENOMIC DNA]</scope>
    <source>
        <strain evidence="4 5">CECT 5889</strain>
    </source>
</reference>
<dbReference type="InterPro" id="IPR011650">
    <property type="entry name" value="Peptidase_M20_dimer"/>
</dbReference>
<protein>
    <submittedName>
        <fullName evidence="4">Hippurate hydrolase</fullName>
    </submittedName>
</protein>
<dbReference type="NCBIfam" id="TIGR01891">
    <property type="entry name" value="amidohydrolases"/>
    <property type="match status" value="1"/>
</dbReference>
<dbReference type="InterPro" id="IPR017439">
    <property type="entry name" value="Amidohydrolase"/>
</dbReference>
<gene>
    <name evidence="4" type="ORF">DFP82_11273</name>
</gene>
<dbReference type="GO" id="GO:0050118">
    <property type="term" value="F:N-acetyldiaminopimelate deacetylase activity"/>
    <property type="evidence" value="ECO:0007669"/>
    <property type="project" value="UniProtKB-ARBA"/>
</dbReference>
<comment type="cofactor">
    <cofactor evidence="2">
        <name>Mn(2+)</name>
        <dbReference type="ChEBI" id="CHEBI:29035"/>
    </cofactor>
    <text evidence="2">The Mn(2+) ion enhances activity.</text>
</comment>
<dbReference type="GO" id="GO:0019877">
    <property type="term" value="P:diaminopimelate biosynthetic process"/>
    <property type="evidence" value="ECO:0007669"/>
    <property type="project" value="UniProtKB-ARBA"/>
</dbReference>
<evidence type="ECO:0000313" key="5">
    <source>
        <dbReference type="Proteomes" id="UP000247746"/>
    </source>
</evidence>
<dbReference type="InterPro" id="IPR036264">
    <property type="entry name" value="Bact_exopeptidase_dim_dom"/>
</dbReference>
<dbReference type="EMBL" id="QJSU01000012">
    <property type="protein sequence ID" value="PYE36627.1"/>
    <property type="molecule type" value="Genomic_DNA"/>
</dbReference>
<accession>A0A2V4U8Z6</accession>
<feature type="binding site" evidence="2">
    <location>
        <position position="101"/>
    </location>
    <ligand>
        <name>Mn(2+)</name>
        <dbReference type="ChEBI" id="CHEBI:29035"/>
        <label>2</label>
    </ligand>
</feature>
<evidence type="ECO:0000259" key="3">
    <source>
        <dbReference type="Pfam" id="PF07687"/>
    </source>
</evidence>
<keyword evidence="5" id="KW-1185">Reference proteome</keyword>
<feature type="binding site" evidence="2">
    <location>
        <position position="103"/>
    </location>
    <ligand>
        <name>Mn(2+)</name>
        <dbReference type="ChEBI" id="CHEBI:29035"/>
        <label>2</label>
    </ligand>
</feature>